<dbReference type="SUPFAM" id="SSF46689">
    <property type="entry name" value="Homeodomain-like"/>
    <property type="match status" value="1"/>
</dbReference>
<dbReference type="AlphaFoldDB" id="A0A7S0XN42"/>
<feature type="region of interest" description="Disordered" evidence="2">
    <location>
        <begin position="1"/>
        <end position="26"/>
    </location>
</feature>
<dbReference type="SMART" id="SM00717">
    <property type="entry name" value="SANT"/>
    <property type="match status" value="1"/>
</dbReference>
<evidence type="ECO:0000259" key="3">
    <source>
        <dbReference type="PROSITE" id="PS50090"/>
    </source>
</evidence>
<feature type="compositionally biased region" description="Polar residues" evidence="2">
    <location>
        <begin position="431"/>
        <end position="440"/>
    </location>
</feature>
<evidence type="ECO:0000256" key="1">
    <source>
        <dbReference type="ARBA" id="ARBA00023242"/>
    </source>
</evidence>
<feature type="compositionally biased region" description="Acidic residues" evidence="2">
    <location>
        <begin position="475"/>
        <end position="485"/>
    </location>
</feature>
<dbReference type="EMBL" id="HBFJ01000016">
    <property type="protein sequence ID" value="CAD8732861.1"/>
    <property type="molecule type" value="Transcribed_RNA"/>
</dbReference>
<feature type="compositionally biased region" description="Basic and acidic residues" evidence="2">
    <location>
        <begin position="359"/>
        <end position="372"/>
    </location>
</feature>
<dbReference type="PROSITE" id="PS51294">
    <property type="entry name" value="HTH_MYB"/>
    <property type="match status" value="1"/>
</dbReference>
<dbReference type="Pfam" id="PF00249">
    <property type="entry name" value="Myb_DNA-binding"/>
    <property type="match status" value="1"/>
</dbReference>
<dbReference type="InterPro" id="IPR001005">
    <property type="entry name" value="SANT/Myb"/>
</dbReference>
<organism evidence="5">
    <name type="scientific">Skeletonema marinoi</name>
    <dbReference type="NCBI Taxonomy" id="267567"/>
    <lineage>
        <taxon>Eukaryota</taxon>
        <taxon>Sar</taxon>
        <taxon>Stramenopiles</taxon>
        <taxon>Ochrophyta</taxon>
        <taxon>Bacillariophyta</taxon>
        <taxon>Coscinodiscophyceae</taxon>
        <taxon>Thalassiosirophycidae</taxon>
        <taxon>Thalassiosirales</taxon>
        <taxon>Skeletonemataceae</taxon>
        <taxon>Skeletonema</taxon>
        <taxon>Skeletonema marinoi-dohrnii complex</taxon>
    </lineage>
</organism>
<feature type="compositionally biased region" description="Basic and acidic residues" evidence="2">
    <location>
        <begin position="461"/>
        <end position="474"/>
    </location>
</feature>
<accession>A0A7S0XN42</accession>
<evidence type="ECO:0000313" key="5">
    <source>
        <dbReference type="EMBL" id="CAD8732861.1"/>
    </source>
</evidence>
<dbReference type="InterPro" id="IPR052450">
    <property type="entry name" value="TRBD-Containing_Protein"/>
</dbReference>
<feature type="region of interest" description="Disordered" evidence="2">
    <location>
        <begin position="352"/>
        <end position="394"/>
    </location>
</feature>
<proteinExistence type="predicted"/>
<name>A0A7S0XN42_9STRA</name>
<protein>
    <recommendedName>
        <fullName evidence="6">Myb-like domain-containing protein</fullName>
    </recommendedName>
</protein>
<sequence length="571" mass="64491">MSDGTPPGYMNDEKMAGDEGGARDDAADTTQDIYQTLDPLDPRKVSLDIFEMYCHEMVNTPSVGRRAYLINKMKYMMTRLIGHQYPYGRLYNRTCIANITARVCARQPYSIDDASDADDGYNCQLADCLIDFPPEKWKKIILQFEDLRESLLRKDAALIVLPEELSDEDDGNTQDEAPMEDDSVNPLLGSSKEFTETYNKILNSMKFHMCLSHIQPQLENAMLKENFADEEAVVIPHDDIVAFDNEIEEAFGGNHDNSKHAQLLTSLLVTTKKRGSLHLKSFDEIKDIYVTNMRLFDLARFQNTFLKLIRRWSEMVLPVAELTKLGYGSTTPAVGTHNKENISSLGSAFATRATNQQREQTKRPIDQAGNDKSEEEEKDVGDDEGDKEDNLGRLKRTREALMKNVEDPLDACVAKAKSARTRSTSRHVTAESESTVSTPSFLKKKKSSYKIAFSDSDNDDDNAKGKAEETRVEMDDLEDSAEEDEGVKLSKVPERFKPNVDVAPKKIAVSKATKPKQGKRKRFTDSEDAAIRNGVERFGAGKWSDIKSYYHIDLADRTAVQIKDRWRTLNN</sequence>
<feature type="compositionally biased region" description="Acidic residues" evidence="2">
    <location>
        <begin position="164"/>
        <end position="183"/>
    </location>
</feature>
<dbReference type="PANTHER" id="PTHR46734">
    <property type="entry name" value="TELOMERIC REPEAT-BINDING FACTOR 1 TERF1"/>
    <property type="match status" value="1"/>
</dbReference>
<dbReference type="InterPro" id="IPR009057">
    <property type="entry name" value="Homeodomain-like_sf"/>
</dbReference>
<dbReference type="PROSITE" id="PS50090">
    <property type="entry name" value="MYB_LIKE"/>
    <property type="match status" value="1"/>
</dbReference>
<keyword evidence="1" id="KW-0539">Nucleus</keyword>
<evidence type="ECO:0000256" key="2">
    <source>
        <dbReference type="SAM" id="MobiDB-lite"/>
    </source>
</evidence>
<dbReference type="InterPro" id="IPR017930">
    <property type="entry name" value="Myb_dom"/>
</dbReference>
<dbReference type="PANTHER" id="PTHR46734:SF1">
    <property type="entry name" value="TELOMERIC REPEAT-BINDING FACTOR 1"/>
    <property type="match status" value="1"/>
</dbReference>
<feature type="compositionally biased region" description="Basic and acidic residues" evidence="2">
    <location>
        <begin position="11"/>
        <end position="26"/>
    </location>
</feature>
<feature type="region of interest" description="Disordered" evidence="2">
    <location>
        <begin position="163"/>
        <end position="188"/>
    </location>
</feature>
<reference evidence="5" key="1">
    <citation type="submission" date="2021-01" db="EMBL/GenBank/DDBJ databases">
        <authorList>
            <person name="Corre E."/>
            <person name="Pelletier E."/>
            <person name="Niang G."/>
            <person name="Scheremetjew M."/>
            <person name="Finn R."/>
            <person name="Kale V."/>
            <person name="Holt S."/>
            <person name="Cochrane G."/>
            <person name="Meng A."/>
            <person name="Brown T."/>
            <person name="Cohen L."/>
        </authorList>
    </citation>
    <scope>NUCLEOTIDE SEQUENCE</scope>
    <source>
        <strain evidence="5">SM1012Hels-07</strain>
    </source>
</reference>
<feature type="region of interest" description="Disordered" evidence="2">
    <location>
        <begin position="416"/>
        <end position="492"/>
    </location>
</feature>
<dbReference type="CDD" id="cd11660">
    <property type="entry name" value="SANT_TRF"/>
    <property type="match status" value="1"/>
</dbReference>
<feature type="domain" description="Myb-like" evidence="3">
    <location>
        <begin position="519"/>
        <end position="570"/>
    </location>
</feature>
<feature type="compositionally biased region" description="Acidic residues" evidence="2">
    <location>
        <begin position="373"/>
        <end position="387"/>
    </location>
</feature>
<feature type="domain" description="HTH myb-type" evidence="4">
    <location>
        <begin position="519"/>
        <end position="571"/>
    </location>
</feature>
<dbReference type="Gene3D" id="1.10.10.60">
    <property type="entry name" value="Homeodomain-like"/>
    <property type="match status" value="1"/>
</dbReference>
<gene>
    <name evidence="5" type="ORF">SMAR0319_LOCUS10</name>
</gene>
<evidence type="ECO:0008006" key="6">
    <source>
        <dbReference type="Google" id="ProtNLM"/>
    </source>
</evidence>
<evidence type="ECO:0000259" key="4">
    <source>
        <dbReference type="PROSITE" id="PS51294"/>
    </source>
</evidence>